<keyword evidence="7 8" id="KW-0349">Heme</keyword>
<comment type="similarity">
    <text evidence="2 8">Belongs to the cytochrome P450 family.</text>
</comment>
<evidence type="ECO:0000256" key="2">
    <source>
        <dbReference type="ARBA" id="ARBA00010617"/>
    </source>
</evidence>
<dbReference type="InParanoid" id="V5FRX7"/>
<evidence type="ECO:0008006" key="12">
    <source>
        <dbReference type="Google" id="ProtNLM"/>
    </source>
</evidence>
<evidence type="ECO:0000256" key="7">
    <source>
        <dbReference type="PIRSR" id="PIRSR602403-1"/>
    </source>
</evidence>
<keyword evidence="4 8" id="KW-0560">Oxidoreductase</keyword>
<sequence>MIELLVYHPVQFGASALFGSILYLFLVTWATSRKKRVDVPIVGPPPGQNVKKGITNVDTKELLRRGTKTVSYLSSFEEIVFGSAYPDQVFQIWNREGHYVVYPMSLAEEVKDLPDDVVNSAQATLEVFYPKYTQLGVDEELITSVRRFLNQNLAKSMAAIVEEAEKGLKEEINVGSEWTEVLIYAKLARVIALISGRLFVGTELSRDEDWIATEINHTLEVNRGADAIRKYHPLLRPIMQYFVPELRAIFNRHALAMEKVTRLTKAKNEQDMLRKDSSPSERKVLFDMYRELLGEDKWANFRRQADTNLTLSLVSLHTTGGTLVKTIYELASHPEYQQPLREEAEAVLDHHNGIFTKESLSGLKKLDSFIKETHRLTPGNLLTMRRLALKDFTLSDGTHIPKGTVMAMPAYEICHDPELYPEPETFDGFRFYNMRQEVDNTNRLQYTSTSSDYPIFGHGKHACPGRFFATAEIKVIVATLLRDYDLAIDEKPKVICAGSVVLQDQTRPIKMRRRV</sequence>
<evidence type="ECO:0000256" key="9">
    <source>
        <dbReference type="SAM" id="Phobius"/>
    </source>
</evidence>
<dbReference type="EMBL" id="BAUL01000023">
    <property type="protein sequence ID" value="GAD92396.1"/>
    <property type="molecule type" value="Genomic_DNA"/>
</dbReference>
<protein>
    <recommendedName>
        <fullName evidence="12">Cytochrome P450</fullName>
    </recommendedName>
</protein>
<name>V5FRX7_BYSSN</name>
<keyword evidence="11" id="KW-1185">Reference proteome</keyword>
<feature type="transmembrane region" description="Helical" evidence="9">
    <location>
        <begin position="6"/>
        <end position="26"/>
    </location>
</feature>
<evidence type="ECO:0000256" key="6">
    <source>
        <dbReference type="ARBA" id="ARBA00023033"/>
    </source>
</evidence>
<dbReference type="InterPro" id="IPR036396">
    <property type="entry name" value="Cyt_P450_sf"/>
</dbReference>
<dbReference type="PRINTS" id="PR00465">
    <property type="entry name" value="EP450IV"/>
</dbReference>
<dbReference type="GO" id="GO:0020037">
    <property type="term" value="F:heme binding"/>
    <property type="evidence" value="ECO:0007669"/>
    <property type="project" value="InterPro"/>
</dbReference>
<comment type="caution">
    <text evidence="10">The sequence shown here is derived from an EMBL/GenBank/DDBJ whole genome shotgun (WGS) entry which is preliminary data.</text>
</comment>
<evidence type="ECO:0000256" key="5">
    <source>
        <dbReference type="ARBA" id="ARBA00023004"/>
    </source>
</evidence>
<dbReference type="PANTHER" id="PTHR46206:SF6">
    <property type="entry name" value="CYTOCHROME P450 MONOOXYGENASE AN1598-RELATED"/>
    <property type="match status" value="1"/>
</dbReference>
<dbReference type="CDD" id="cd11041">
    <property type="entry name" value="CYP503A1-like"/>
    <property type="match status" value="1"/>
</dbReference>
<gene>
    <name evidence="10" type="ORF">PVAR5_0987</name>
</gene>
<evidence type="ECO:0000256" key="8">
    <source>
        <dbReference type="RuleBase" id="RU000461"/>
    </source>
</evidence>
<dbReference type="GO" id="GO:0005506">
    <property type="term" value="F:iron ion binding"/>
    <property type="evidence" value="ECO:0007669"/>
    <property type="project" value="InterPro"/>
</dbReference>
<keyword evidence="9" id="KW-1133">Transmembrane helix</keyword>
<dbReference type="InterPro" id="IPR002403">
    <property type="entry name" value="Cyt_P450_E_grp-IV"/>
</dbReference>
<feature type="binding site" description="axial binding residue" evidence="7">
    <location>
        <position position="463"/>
    </location>
    <ligand>
        <name>heme</name>
        <dbReference type="ChEBI" id="CHEBI:30413"/>
    </ligand>
    <ligandPart>
        <name>Fe</name>
        <dbReference type="ChEBI" id="CHEBI:18248"/>
    </ligandPart>
</feature>
<dbReference type="PANTHER" id="PTHR46206">
    <property type="entry name" value="CYTOCHROME P450"/>
    <property type="match status" value="1"/>
</dbReference>
<keyword evidence="5 7" id="KW-0408">Iron</keyword>
<comment type="cofactor">
    <cofactor evidence="1 7">
        <name>heme</name>
        <dbReference type="ChEBI" id="CHEBI:30413"/>
    </cofactor>
</comment>
<dbReference type="OrthoDB" id="1844152at2759"/>
<keyword evidence="6 8" id="KW-0503">Monooxygenase</keyword>
<dbReference type="PROSITE" id="PS00086">
    <property type="entry name" value="CYTOCHROME_P450"/>
    <property type="match status" value="1"/>
</dbReference>
<evidence type="ECO:0000313" key="10">
    <source>
        <dbReference type="EMBL" id="GAD92396.1"/>
    </source>
</evidence>
<dbReference type="InterPro" id="IPR017972">
    <property type="entry name" value="Cyt_P450_CS"/>
</dbReference>
<keyword evidence="9" id="KW-0812">Transmembrane</keyword>
<dbReference type="eggNOG" id="KOG0158">
    <property type="taxonomic scope" value="Eukaryota"/>
</dbReference>
<dbReference type="GO" id="GO:0004497">
    <property type="term" value="F:monooxygenase activity"/>
    <property type="evidence" value="ECO:0007669"/>
    <property type="project" value="UniProtKB-KW"/>
</dbReference>
<dbReference type="InterPro" id="IPR001128">
    <property type="entry name" value="Cyt_P450"/>
</dbReference>
<evidence type="ECO:0000313" key="11">
    <source>
        <dbReference type="Proteomes" id="UP000018001"/>
    </source>
</evidence>
<dbReference type="Proteomes" id="UP000018001">
    <property type="component" value="Unassembled WGS sequence"/>
</dbReference>
<keyword evidence="3 7" id="KW-0479">Metal-binding</keyword>
<organism evidence="10 11">
    <name type="scientific">Byssochlamys spectabilis (strain No. 5 / NBRC 109023)</name>
    <name type="common">Paecilomyces variotii</name>
    <dbReference type="NCBI Taxonomy" id="1356009"/>
    <lineage>
        <taxon>Eukaryota</taxon>
        <taxon>Fungi</taxon>
        <taxon>Dikarya</taxon>
        <taxon>Ascomycota</taxon>
        <taxon>Pezizomycotina</taxon>
        <taxon>Eurotiomycetes</taxon>
        <taxon>Eurotiomycetidae</taxon>
        <taxon>Eurotiales</taxon>
        <taxon>Thermoascaceae</taxon>
        <taxon>Paecilomyces</taxon>
    </lineage>
</organism>
<keyword evidence="9" id="KW-0472">Membrane</keyword>
<dbReference type="SUPFAM" id="SSF48264">
    <property type="entry name" value="Cytochrome P450"/>
    <property type="match status" value="1"/>
</dbReference>
<dbReference type="HOGENOM" id="CLU_022195_0_1_1"/>
<dbReference type="Pfam" id="PF00067">
    <property type="entry name" value="p450"/>
    <property type="match status" value="1"/>
</dbReference>
<reference evidence="11" key="1">
    <citation type="journal article" date="2014" name="Genome Announc.">
        <title>Draft genome sequence of the formaldehyde-resistant fungus Byssochlamys spectabilis No. 5 (anamorph Paecilomyces variotii No. 5) (NBRC109023).</title>
        <authorList>
            <person name="Oka T."/>
            <person name="Ekino K."/>
            <person name="Fukuda K."/>
            <person name="Nomura Y."/>
        </authorList>
    </citation>
    <scope>NUCLEOTIDE SEQUENCE [LARGE SCALE GENOMIC DNA]</scope>
    <source>
        <strain evidence="11">No. 5 / NBRC 109023</strain>
    </source>
</reference>
<dbReference type="AlphaFoldDB" id="V5FRX7"/>
<dbReference type="GO" id="GO:0016705">
    <property type="term" value="F:oxidoreductase activity, acting on paired donors, with incorporation or reduction of molecular oxygen"/>
    <property type="evidence" value="ECO:0007669"/>
    <property type="project" value="InterPro"/>
</dbReference>
<evidence type="ECO:0000256" key="4">
    <source>
        <dbReference type="ARBA" id="ARBA00023002"/>
    </source>
</evidence>
<proteinExistence type="inferred from homology"/>
<evidence type="ECO:0000256" key="1">
    <source>
        <dbReference type="ARBA" id="ARBA00001971"/>
    </source>
</evidence>
<accession>V5FRX7</accession>
<dbReference type="Gene3D" id="1.10.630.10">
    <property type="entry name" value="Cytochrome P450"/>
    <property type="match status" value="1"/>
</dbReference>
<evidence type="ECO:0000256" key="3">
    <source>
        <dbReference type="ARBA" id="ARBA00022723"/>
    </source>
</evidence>